<organism evidence="1 2">
    <name type="scientific">Coccomyxa subellipsoidea</name>
    <dbReference type="NCBI Taxonomy" id="248742"/>
    <lineage>
        <taxon>Eukaryota</taxon>
        <taxon>Viridiplantae</taxon>
        <taxon>Chlorophyta</taxon>
        <taxon>core chlorophytes</taxon>
        <taxon>Trebouxiophyceae</taxon>
        <taxon>Trebouxiophyceae incertae sedis</taxon>
        <taxon>Coccomyxaceae</taxon>
        <taxon>Coccomyxa</taxon>
    </lineage>
</organism>
<name>A0ABR2Z4T9_9CHLO</name>
<keyword evidence="2" id="KW-1185">Reference proteome</keyword>
<protein>
    <submittedName>
        <fullName evidence="1">Uncharacterized protein</fullName>
    </submittedName>
</protein>
<evidence type="ECO:0000313" key="2">
    <source>
        <dbReference type="Proteomes" id="UP001491310"/>
    </source>
</evidence>
<reference evidence="1 2" key="1">
    <citation type="journal article" date="2024" name="Nat. Commun.">
        <title>Phylogenomics reveals the evolutionary origins of lichenization in chlorophyte algae.</title>
        <authorList>
            <person name="Puginier C."/>
            <person name="Libourel C."/>
            <person name="Otte J."/>
            <person name="Skaloud P."/>
            <person name="Haon M."/>
            <person name="Grisel S."/>
            <person name="Petersen M."/>
            <person name="Berrin J.G."/>
            <person name="Delaux P.M."/>
            <person name="Dal Grande F."/>
            <person name="Keller J."/>
        </authorList>
    </citation>
    <scope>NUCLEOTIDE SEQUENCE [LARGE SCALE GENOMIC DNA]</scope>
    <source>
        <strain evidence="1 2">SAG 216-7</strain>
    </source>
</reference>
<dbReference type="Proteomes" id="UP001491310">
    <property type="component" value="Unassembled WGS sequence"/>
</dbReference>
<dbReference type="EMBL" id="JALJOT010000001">
    <property type="protein sequence ID" value="KAK9918670.1"/>
    <property type="molecule type" value="Genomic_DNA"/>
</dbReference>
<proteinExistence type="predicted"/>
<accession>A0ABR2Z4T9</accession>
<gene>
    <name evidence="1" type="ORF">WJX75_005822</name>
</gene>
<comment type="caution">
    <text evidence="1">The sequence shown here is derived from an EMBL/GenBank/DDBJ whole genome shotgun (WGS) entry which is preliminary data.</text>
</comment>
<sequence length="40" mass="4573">MDMPRVFGGQEPGMYPQQTYLAQQAARQFETISDGDDDYD</sequence>
<evidence type="ECO:0000313" key="1">
    <source>
        <dbReference type="EMBL" id="KAK9918670.1"/>
    </source>
</evidence>